<evidence type="ECO:0000256" key="1">
    <source>
        <dbReference type="SAM" id="MobiDB-lite"/>
    </source>
</evidence>
<dbReference type="EMBL" id="JBBCAQ010000019">
    <property type="protein sequence ID" value="KAK7595200.1"/>
    <property type="molecule type" value="Genomic_DNA"/>
</dbReference>
<feature type="region of interest" description="Disordered" evidence="1">
    <location>
        <begin position="72"/>
        <end position="102"/>
    </location>
</feature>
<accession>A0AAN9Y6S0</accession>
<gene>
    <name evidence="2" type="ORF">V9T40_001633</name>
</gene>
<organism evidence="2 3">
    <name type="scientific">Parthenolecanium corni</name>
    <dbReference type="NCBI Taxonomy" id="536013"/>
    <lineage>
        <taxon>Eukaryota</taxon>
        <taxon>Metazoa</taxon>
        <taxon>Ecdysozoa</taxon>
        <taxon>Arthropoda</taxon>
        <taxon>Hexapoda</taxon>
        <taxon>Insecta</taxon>
        <taxon>Pterygota</taxon>
        <taxon>Neoptera</taxon>
        <taxon>Paraneoptera</taxon>
        <taxon>Hemiptera</taxon>
        <taxon>Sternorrhyncha</taxon>
        <taxon>Coccoidea</taxon>
        <taxon>Coccidae</taxon>
        <taxon>Parthenolecanium</taxon>
    </lineage>
</organism>
<comment type="caution">
    <text evidence="2">The sequence shown here is derived from an EMBL/GenBank/DDBJ whole genome shotgun (WGS) entry which is preliminary data.</text>
</comment>
<name>A0AAN9Y6S0_9HEMI</name>
<keyword evidence="3" id="KW-1185">Reference proteome</keyword>
<proteinExistence type="predicted"/>
<sequence>MIIGSLDVSPKGGEKRDGVVAQKAAKIDRYTLKKLKISDPIPLRGPSIPVEPLSKVQEKGIVMRAQSMRQAKKTQRSAVHSFGLMRLPAGTARPPSIVDCSRPTAPPPCPLPETANEQNESTAEMEENIYAVIEENPTDKPSLPVNPSVLNHSAIGTNCHNSGGNHSSHHFLSMRVA</sequence>
<protein>
    <submittedName>
        <fullName evidence="2">Uncharacterized protein</fullName>
    </submittedName>
</protein>
<evidence type="ECO:0000313" key="2">
    <source>
        <dbReference type="EMBL" id="KAK7595200.1"/>
    </source>
</evidence>
<dbReference type="Proteomes" id="UP001367676">
    <property type="component" value="Unassembled WGS sequence"/>
</dbReference>
<evidence type="ECO:0000313" key="3">
    <source>
        <dbReference type="Proteomes" id="UP001367676"/>
    </source>
</evidence>
<reference evidence="2 3" key="1">
    <citation type="submission" date="2024-03" db="EMBL/GenBank/DDBJ databases">
        <title>Adaptation during the transition from Ophiocordyceps entomopathogen to insect associate is accompanied by gene loss and intensified selection.</title>
        <authorList>
            <person name="Ward C.M."/>
            <person name="Onetto C.A."/>
            <person name="Borneman A.R."/>
        </authorList>
    </citation>
    <scope>NUCLEOTIDE SEQUENCE [LARGE SCALE GENOMIC DNA]</scope>
    <source>
        <strain evidence="2">AWRI1</strain>
        <tissue evidence="2">Single Adult Female</tissue>
    </source>
</reference>
<dbReference type="AlphaFoldDB" id="A0AAN9Y6S0"/>